<evidence type="ECO:0000313" key="1">
    <source>
        <dbReference type="EMBL" id="ESA14977.1"/>
    </source>
</evidence>
<name>U9U5P9_RHIID</name>
<sequence>MNKKKRKAGDTFDSDYEYVDCIVSTGTDWYFTLHSIESIYSTSRTGYQIPLTEDALKDSTELRKSVKIEGIVSYWIESYQPKEIGLRKEGLLTHK</sequence>
<dbReference type="AlphaFoldDB" id="U9U5P9"/>
<protein>
    <submittedName>
        <fullName evidence="1">Uncharacterized protein</fullName>
    </submittedName>
</protein>
<proteinExistence type="predicted"/>
<gene>
    <name evidence="1" type="ORF">GLOINDRAFT_24385</name>
</gene>
<reference evidence="1" key="1">
    <citation type="submission" date="2013-07" db="EMBL/GenBank/DDBJ databases">
        <title>The genome of an arbuscular mycorrhizal fungus provides insights into the evolution of the oldest plant symbiosis.</title>
        <authorList>
            <consortium name="DOE Joint Genome Institute"/>
            <person name="Tisserant E."/>
            <person name="Malbreil M."/>
            <person name="Kuo A."/>
            <person name="Kohler A."/>
            <person name="Symeonidi A."/>
            <person name="Balestrini R."/>
            <person name="Charron P."/>
            <person name="Duensing N."/>
            <person name="Frei-dit-Frey N."/>
            <person name="Gianinazzi-Pearson V."/>
            <person name="Gilbert B."/>
            <person name="Handa Y."/>
            <person name="Hijri M."/>
            <person name="Kaul R."/>
            <person name="Kawaguchi M."/>
            <person name="Krajinski F."/>
            <person name="Lammers P."/>
            <person name="Lapierre D."/>
            <person name="Masclaux F.G."/>
            <person name="Murat C."/>
            <person name="Morin E."/>
            <person name="Ndikumana S."/>
            <person name="Pagni M."/>
            <person name="Petitpierre D."/>
            <person name="Requena N."/>
            <person name="Rosikiewicz P."/>
            <person name="Riley R."/>
            <person name="Saito K."/>
            <person name="San Clemente H."/>
            <person name="Shapiro H."/>
            <person name="van Tuinen D."/>
            <person name="Becard G."/>
            <person name="Bonfante P."/>
            <person name="Paszkowski U."/>
            <person name="Shachar-Hill Y."/>
            <person name="Young J.P."/>
            <person name="Sanders I.R."/>
            <person name="Henrissat B."/>
            <person name="Rensing S.A."/>
            <person name="Grigoriev I.V."/>
            <person name="Corradi N."/>
            <person name="Roux C."/>
            <person name="Martin F."/>
        </authorList>
    </citation>
    <scope>NUCLEOTIDE SEQUENCE</scope>
    <source>
        <strain evidence="1">DAOM 197198</strain>
    </source>
</reference>
<dbReference type="HOGENOM" id="CLU_2373884_0_0_1"/>
<organism evidence="1">
    <name type="scientific">Rhizophagus irregularis (strain DAOM 181602 / DAOM 197198 / MUCL 43194)</name>
    <name type="common">Arbuscular mycorrhizal fungus</name>
    <name type="synonym">Glomus intraradices</name>
    <dbReference type="NCBI Taxonomy" id="747089"/>
    <lineage>
        <taxon>Eukaryota</taxon>
        <taxon>Fungi</taxon>
        <taxon>Fungi incertae sedis</taxon>
        <taxon>Mucoromycota</taxon>
        <taxon>Glomeromycotina</taxon>
        <taxon>Glomeromycetes</taxon>
        <taxon>Glomerales</taxon>
        <taxon>Glomeraceae</taxon>
        <taxon>Rhizophagus</taxon>
    </lineage>
</organism>
<dbReference type="EMBL" id="KI282399">
    <property type="protein sequence ID" value="ESA14977.1"/>
    <property type="molecule type" value="Genomic_DNA"/>
</dbReference>
<accession>U9U5P9</accession>